<comment type="caution">
    <text evidence="1">The sequence shown here is derived from an EMBL/GenBank/DDBJ whole genome shotgun (WGS) entry which is preliminary data.</text>
</comment>
<organism evidence="1 2">
    <name type="scientific">Cryptococcus floricola</name>
    <dbReference type="NCBI Taxonomy" id="2591691"/>
    <lineage>
        <taxon>Eukaryota</taxon>
        <taxon>Fungi</taxon>
        <taxon>Dikarya</taxon>
        <taxon>Basidiomycota</taxon>
        <taxon>Agaricomycotina</taxon>
        <taxon>Tremellomycetes</taxon>
        <taxon>Tremellales</taxon>
        <taxon>Cryptococcaceae</taxon>
        <taxon>Cryptococcus</taxon>
    </lineage>
</organism>
<reference evidence="1 2" key="1">
    <citation type="submission" date="2017-05" db="EMBL/GenBank/DDBJ databases">
        <title>The Genome Sequence of Tsuchiyaea wingfieldii DSM 27421.</title>
        <authorList>
            <person name="Cuomo C."/>
            <person name="Passer A."/>
            <person name="Billmyre B."/>
            <person name="Heitman J."/>
        </authorList>
    </citation>
    <scope>NUCLEOTIDE SEQUENCE [LARGE SCALE GENOMIC DNA]</scope>
    <source>
        <strain evidence="1 2">DSM 27421</strain>
    </source>
</reference>
<proteinExistence type="predicted"/>
<accession>A0A5D3AZ56</accession>
<dbReference type="Proteomes" id="UP000322245">
    <property type="component" value="Unassembled WGS sequence"/>
</dbReference>
<gene>
    <name evidence="1" type="ORF">B9479_003128</name>
</gene>
<protein>
    <submittedName>
        <fullName evidence="1">Uncharacterized protein</fullName>
    </submittedName>
</protein>
<evidence type="ECO:0000313" key="2">
    <source>
        <dbReference type="Proteomes" id="UP000322245"/>
    </source>
</evidence>
<evidence type="ECO:0000313" key="1">
    <source>
        <dbReference type="EMBL" id="TYJ56142.1"/>
    </source>
</evidence>
<dbReference type="EMBL" id="NIDF01000028">
    <property type="protein sequence ID" value="TYJ56142.1"/>
    <property type="molecule type" value="Genomic_DNA"/>
</dbReference>
<dbReference type="AlphaFoldDB" id="A0A5D3AZ56"/>
<sequence>MGSVGGPTSALYIECPLRISWGAEGVAATTDNSAHDAGPLIPTTRRLSLSLYLDQ</sequence>
<keyword evidence="2" id="KW-1185">Reference proteome</keyword>
<name>A0A5D3AZ56_9TREE</name>